<dbReference type="EMBL" id="SRSF01000001">
    <property type="protein sequence ID" value="THH41173.1"/>
    <property type="molecule type" value="Genomic_DNA"/>
</dbReference>
<gene>
    <name evidence="2" type="primary">yaaA</name>
    <name evidence="2" type="ORF">E4021_00825</name>
</gene>
<organism evidence="2 3">
    <name type="scientific">Neolewinella litorea</name>
    <dbReference type="NCBI Taxonomy" id="2562452"/>
    <lineage>
        <taxon>Bacteria</taxon>
        <taxon>Pseudomonadati</taxon>
        <taxon>Bacteroidota</taxon>
        <taxon>Saprospiria</taxon>
        <taxon>Saprospirales</taxon>
        <taxon>Lewinellaceae</taxon>
        <taxon>Neolewinella</taxon>
    </lineage>
</organism>
<dbReference type="GO" id="GO:0005829">
    <property type="term" value="C:cytosol"/>
    <property type="evidence" value="ECO:0007669"/>
    <property type="project" value="TreeGrafter"/>
</dbReference>
<dbReference type="PANTHER" id="PTHR30283:SF4">
    <property type="entry name" value="PEROXIDE STRESS RESISTANCE PROTEIN YAAA"/>
    <property type="match status" value="1"/>
</dbReference>
<reference evidence="2 3" key="1">
    <citation type="submission" date="2019-04" db="EMBL/GenBank/DDBJ databases">
        <title>Lewinella litorea sp. nov., isolated from a marine sand.</title>
        <authorList>
            <person name="Yoon J.-H."/>
        </authorList>
    </citation>
    <scope>NUCLEOTIDE SEQUENCE [LARGE SCALE GENOMIC DNA]</scope>
    <source>
        <strain evidence="2 3">HSMS-39</strain>
    </source>
</reference>
<dbReference type="AlphaFoldDB" id="A0A4V3XLK9"/>
<sequence length="251" mass="28852">MLILLSPAKTLDMSPAEAGGTLPRMLADTHQLVDHLQQQSVSELGELMSISEKLAELNYERYQSFETDKPAGKAALLAFKGDVYQDLEADDFTEREFAFAERQIRILSGLYGLLRPSDLMQPYRLEMGTRLANDRGNSLYAFWDHRITDLLNEDLAEDGTGLVLNLASKEYFRSIQEDRLNGRILNIHFKENRQGSYRIIPFNAKKARGRMARLITLEGIRTAEPLRELVVNDYVFREDLSEENDWVYVRD</sequence>
<evidence type="ECO:0000313" key="2">
    <source>
        <dbReference type="EMBL" id="THH41173.1"/>
    </source>
</evidence>
<dbReference type="Proteomes" id="UP000308528">
    <property type="component" value="Unassembled WGS sequence"/>
</dbReference>
<dbReference type="InterPro" id="IPR005583">
    <property type="entry name" value="YaaA"/>
</dbReference>
<dbReference type="HAMAP" id="MF_00652">
    <property type="entry name" value="UPF0246"/>
    <property type="match status" value="1"/>
</dbReference>
<keyword evidence="3" id="KW-1185">Reference proteome</keyword>
<protein>
    <recommendedName>
        <fullName evidence="1">UPF0246 protein E4021_00825</fullName>
    </recommendedName>
</protein>
<evidence type="ECO:0000256" key="1">
    <source>
        <dbReference type="HAMAP-Rule" id="MF_00652"/>
    </source>
</evidence>
<name>A0A4V3XLK9_9BACT</name>
<dbReference type="Pfam" id="PF03883">
    <property type="entry name" value="H2O2_YaaD"/>
    <property type="match status" value="1"/>
</dbReference>
<comment type="caution">
    <text evidence="2">The sequence shown here is derived from an EMBL/GenBank/DDBJ whole genome shotgun (WGS) entry which is preliminary data.</text>
</comment>
<dbReference type="GO" id="GO:0033194">
    <property type="term" value="P:response to hydroperoxide"/>
    <property type="evidence" value="ECO:0007669"/>
    <property type="project" value="TreeGrafter"/>
</dbReference>
<dbReference type="PANTHER" id="PTHR30283">
    <property type="entry name" value="PEROXIDE STRESS RESPONSE PROTEIN YAAA"/>
    <property type="match status" value="1"/>
</dbReference>
<comment type="similarity">
    <text evidence="1">Belongs to the UPF0246 family.</text>
</comment>
<dbReference type="RefSeq" id="WP_136455999.1">
    <property type="nucleotide sequence ID" value="NZ_SRSF01000001.1"/>
</dbReference>
<evidence type="ECO:0000313" key="3">
    <source>
        <dbReference type="Proteomes" id="UP000308528"/>
    </source>
</evidence>
<dbReference type="NCBIfam" id="NF002542">
    <property type="entry name" value="PRK02101.1-3"/>
    <property type="match status" value="1"/>
</dbReference>
<dbReference type="OrthoDB" id="9777133at2"/>
<proteinExistence type="inferred from homology"/>
<accession>A0A4V3XLK9</accession>